<feature type="region of interest" description="Disordered" evidence="6">
    <location>
        <begin position="179"/>
        <end position="206"/>
    </location>
</feature>
<sequence length="864" mass="94896">MNMTPLTPPPEYGLRMLADDSQDKIDALVDNVSVGDLRVILRHLLASSDISTSERFLHAAQSHLMQTSSKHLPAPNSLLLFPSPSYPNTDSFDNRGDTRPSPLLYRLASRTRMLYASGLLREAIQTIICIIQTSLCPGARWWDGCDLAELYRQIDADIVCVIGMSMDHVQGLRQAMSALRTPAPSPPRGSRKLPRSGKAPKRRDNGESAEDYLDLIVDLGTELNKVRAAVAAWNGNFPFPNGMDSVKSCAEQLHLICNLCLMMDMECLGWVTRHADLGGAPNETNAPRPVCADESAIFTVRSSLPPGPDNRSVMDSWWQGTLHPSGVRPSRSFQFVCASASHHAPADLIYGPLWTATTMPPDVYYDDSPTKMGAKTEHTSSMTSESEKSDLHVLQRRATLKIDLIVAMRSCIVKQLVKLIMQIMSDLLSFLDRANIGNARVAGLQKDLKMTNKQYSTVLTITYVPYIVCELPSNLLLKKLGPHRLLPGIVFAWGLVTAFQGLVHNYSGLIATRFFLGLCEGGLLPGLVLYMSNFYRRDQLQLRVALLFSATSLAGAFSGLLAAAIVNLDGRHGRPGWAWIFILEGVFTSLFGIFALFVMPASPRRVLGLSAAETEAIAEMLRLDGNDTTGHEPFSWSSVFSAFKAPQVVLLCIPLFFSGVTLFGLAFFTPSIVNSLGYSSVHTQLLTVPPYAVSFVGNLVLAYISDRYKTRGPVLFVTGVIATAGYAIYLTQTNKHVLYGSLFLQIPGVYASAPTLSAWMSNNAQPYYKRATAVALAFVFSNLGGIVSTWIFPDPPRYTTATRLNLAFAVGLCVFAVIIDLYLIAQNKQKETILASPDYGRNGEDSAEEQKRLGDEHPKFKYIL</sequence>
<feature type="compositionally biased region" description="Basic residues" evidence="6">
    <location>
        <begin position="189"/>
        <end position="201"/>
    </location>
</feature>
<feature type="transmembrane region" description="Helical" evidence="7">
    <location>
        <begin position="485"/>
        <end position="503"/>
    </location>
</feature>
<dbReference type="GO" id="GO:0016020">
    <property type="term" value="C:membrane"/>
    <property type="evidence" value="ECO:0007669"/>
    <property type="project" value="UniProtKB-SubCell"/>
</dbReference>
<feature type="region of interest" description="Disordered" evidence="6">
    <location>
        <begin position="836"/>
        <end position="858"/>
    </location>
</feature>
<evidence type="ECO:0000256" key="3">
    <source>
        <dbReference type="ARBA" id="ARBA00022692"/>
    </source>
</evidence>
<keyword evidence="2" id="KW-0813">Transport</keyword>
<dbReference type="AlphaFoldDB" id="A0A5N5QT06"/>
<feature type="transmembrane region" description="Helical" evidence="7">
    <location>
        <begin position="804"/>
        <end position="825"/>
    </location>
</feature>
<evidence type="ECO:0000313" key="9">
    <source>
        <dbReference type="EMBL" id="KAB5594892.1"/>
    </source>
</evidence>
<dbReference type="PANTHER" id="PTHR43791">
    <property type="entry name" value="PERMEASE-RELATED"/>
    <property type="match status" value="1"/>
</dbReference>
<protein>
    <submittedName>
        <fullName evidence="9">Transport protein</fullName>
    </submittedName>
</protein>
<reference evidence="9 10" key="1">
    <citation type="journal article" date="2019" name="Fungal Biol. Biotechnol.">
        <title>Draft genome sequence of fastidious pathogen Ceratobasidium theobromae, which causes vascular-streak dieback in Theobroma cacao.</title>
        <authorList>
            <person name="Ali S.S."/>
            <person name="Asman A."/>
            <person name="Shao J."/>
            <person name="Firmansyah A.P."/>
            <person name="Susilo A.W."/>
            <person name="Rosmana A."/>
            <person name="McMahon P."/>
            <person name="Junaid M."/>
            <person name="Guest D."/>
            <person name="Kheng T.Y."/>
            <person name="Meinhardt L.W."/>
            <person name="Bailey B.A."/>
        </authorList>
    </citation>
    <scope>NUCLEOTIDE SEQUENCE [LARGE SCALE GENOMIC DNA]</scope>
    <source>
        <strain evidence="9 10">CT2</strain>
    </source>
</reference>
<feature type="transmembrane region" description="Helical" evidence="7">
    <location>
        <begin position="771"/>
        <end position="792"/>
    </location>
</feature>
<evidence type="ECO:0000256" key="4">
    <source>
        <dbReference type="ARBA" id="ARBA00022989"/>
    </source>
</evidence>
<evidence type="ECO:0000256" key="6">
    <source>
        <dbReference type="SAM" id="MobiDB-lite"/>
    </source>
</evidence>
<organism evidence="9 10">
    <name type="scientific">Ceratobasidium theobromae</name>
    <dbReference type="NCBI Taxonomy" id="1582974"/>
    <lineage>
        <taxon>Eukaryota</taxon>
        <taxon>Fungi</taxon>
        <taxon>Dikarya</taxon>
        <taxon>Basidiomycota</taxon>
        <taxon>Agaricomycotina</taxon>
        <taxon>Agaricomycetes</taxon>
        <taxon>Cantharellales</taxon>
        <taxon>Ceratobasidiaceae</taxon>
        <taxon>Ceratobasidium</taxon>
    </lineage>
</organism>
<dbReference type="FunFam" id="1.20.1250.20:FF:000018">
    <property type="entry name" value="MFS transporter permease"/>
    <property type="match status" value="1"/>
</dbReference>
<dbReference type="GO" id="GO:0022857">
    <property type="term" value="F:transmembrane transporter activity"/>
    <property type="evidence" value="ECO:0007669"/>
    <property type="project" value="InterPro"/>
</dbReference>
<feature type="transmembrane region" description="Helical" evidence="7">
    <location>
        <begin position="544"/>
        <end position="565"/>
    </location>
</feature>
<name>A0A5N5QT06_9AGAM</name>
<proteinExistence type="predicted"/>
<feature type="transmembrane region" description="Helical" evidence="7">
    <location>
        <begin position="648"/>
        <end position="668"/>
    </location>
</feature>
<dbReference type="Pfam" id="PF07690">
    <property type="entry name" value="MFS_1"/>
    <property type="match status" value="1"/>
</dbReference>
<evidence type="ECO:0000256" key="7">
    <source>
        <dbReference type="SAM" id="Phobius"/>
    </source>
</evidence>
<keyword evidence="5 7" id="KW-0472">Membrane</keyword>
<keyword evidence="4 7" id="KW-1133">Transmembrane helix</keyword>
<dbReference type="EMBL" id="SSOP01000015">
    <property type="protein sequence ID" value="KAB5594892.1"/>
    <property type="molecule type" value="Genomic_DNA"/>
</dbReference>
<feature type="transmembrane region" description="Helical" evidence="7">
    <location>
        <begin position="688"/>
        <end position="705"/>
    </location>
</feature>
<dbReference type="OrthoDB" id="2985014at2759"/>
<feature type="transmembrane region" description="Helical" evidence="7">
    <location>
        <begin position="712"/>
        <end position="731"/>
    </location>
</feature>
<dbReference type="PANTHER" id="PTHR43791:SF85">
    <property type="entry name" value="TRANSPORTER, PUTATIVE (AFU_ORTHOLOGUE AFUA_6G00710)-RELATED"/>
    <property type="match status" value="1"/>
</dbReference>
<evidence type="ECO:0000256" key="1">
    <source>
        <dbReference type="ARBA" id="ARBA00004141"/>
    </source>
</evidence>
<dbReference type="InterPro" id="IPR020846">
    <property type="entry name" value="MFS_dom"/>
</dbReference>
<dbReference type="FunFam" id="1.20.1250.20:FF:000013">
    <property type="entry name" value="MFS general substrate transporter"/>
    <property type="match status" value="1"/>
</dbReference>
<dbReference type="PROSITE" id="PS50850">
    <property type="entry name" value="MFS"/>
    <property type="match status" value="1"/>
</dbReference>
<feature type="transmembrane region" description="Helical" evidence="7">
    <location>
        <begin position="737"/>
        <end position="759"/>
    </location>
</feature>
<dbReference type="Proteomes" id="UP000383932">
    <property type="component" value="Unassembled WGS sequence"/>
</dbReference>
<feature type="transmembrane region" description="Helical" evidence="7">
    <location>
        <begin position="509"/>
        <end position="532"/>
    </location>
</feature>
<feature type="domain" description="Major facilitator superfamily (MFS) profile" evidence="8">
    <location>
        <begin position="418"/>
        <end position="828"/>
    </location>
</feature>
<keyword evidence="3 7" id="KW-0812">Transmembrane</keyword>
<evidence type="ECO:0000256" key="2">
    <source>
        <dbReference type="ARBA" id="ARBA00022448"/>
    </source>
</evidence>
<feature type="transmembrane region" description="Helical" evidence="7">
    <location>
        <begin position="455"/>
        <end position="473"/>
    </location>
</feature>
<dbReference type="InterPro" id="IPR036259">
    <property type="entry name" value="MFS_trans_sf"/>
</dbReference>
<dbReference type="SUPFAM" id="SSF103473">
    <property type="entry name" value="MFS general substrate transporter"/>
    <property type="match status" value="1"/>
</dbReference>
<dbReference type="Gene3D" id="1.20.1250.20">
    <property type="entry name" value="MFS general substrate transporter like domains"/>
    <property type="match status" value="2"/>
</dbReference>
<evidence type="ECO:0000256" key="5">
    <source>
        <dbReference type="ARBA" id="ARBA00023136"/>
    </source>
</evidence>
<comment type="subcellular location">
    <subcellularLocation>
        <location evidence="1">Membrane</location>
        <topology evidence="1">Multi-pass membrane protein</topology>
    </subcellularLocation>
</comment>
<comment type="caution">
    <text evidence="9">The sequence shown here is derived from an EMBL/GenBank/DDBJ whole genome shotgun (WGS) entry which is preliminary data.</text>
</comment>
<feature type="compositionally biased region" description="Basic and acidic residues" evidence="6">
    <location>
        <begin position="841"/>
        <end position="858"/>
    </location>
</feature>
<evidence type="ECO:0000259" key="8">
    <source>
        <dbReference type="PROSITE" id="PS50850"/>
    </source>
</evidence>
<evidence type="ECO:0000313" key="10">
    <source>
        <dbReference type="Proteomes" id="UP000383932"/>
    </source>
</evidence>
<dbReference type="InterPro" id="IPR011701">
    <property type="entry name" value="MFS"/>
</dbReference>
<accession>A0A5N5QT06</accession>
<gene>
    <name evidence="9" type="ORF">CTheo_1707</name>
</gene>
<feature type="transmembrane region" description="Helical" evidence="7">
    <location>
        <begin position="577"/>
        <end position="599"/>
    </location>
</feature>
<keyword evidence="10" id="KW-1185">Reference proteome</keyword>